<reference evidence="3" key="1">
    <citation type="submission" date="2015-08" db="EMBL/GenBank/DDBJ databases">
        <title>Comparative genomics of the Campylobacter concisus group.</title>
        <authorList>
            <person name="Miller W.G."/>
            <person name="Yee E."/>
            <person name="Chapman M.H."/>
            <person name="Huynh S."/>
            <person name="Bono J.L."/>
            <person name="On S.L.W."/>
            <person name="St Leger J."/>
            <person name="Foster G."/>
            <person name="Parker C.T."/>
        </authorList>
    </citation>
    <scope>NUCLEOTIDE SEQUENCE [LARGE SCALE GENOMIC DNA]</scope>
    <source>
        <strain evidence="3">ATCC 33237</strain>
    </source>
</reference>
<dbReference type="KEGG" id="ccoc:CCON33237_1072"/>
<gene>
    <name evidence="2" type="ORF">CCON33237_1072</name>
</gene>
<feature type="signal peptide" evidence="1">
    <location>
        <begin position="1"/>
        <end position="23"/>
    </location>
</feature>
<dbReference type="GeneID" id="28662750"/>
<evidence type="ECO:0000256" key="1">
    <source>
        <dbReference type="SAM" id="SignalP"/>
    </source>
</evidence>
<keyword evidence="1" id="KW-0732">Signal</keyword>
<dbReference type="InterPro" id="IPR005619">
    <property type="entry name" value="Uncharacterised_YajG"/>
</dbReference>
<evidence type="ECO:0000313" key="3">
    <source>
        <dbReference type="Proteomes" id="UP000066049"/>
    </source>
</evidence>
<keyword evidence="2" id="KW-0449">Lipoprotein</keyword>
<dbReference type="PROSITE" id="PS51257">
    <property type="entry name" value="PROKAR_LIPOPROTEIN"/>
    <property type="match status" value="1"/>
</dbReference>
<dbReference type="EMBL" id="CP012541">
    <property type="protein sequence ID" value="ALF47747.1"/>
    <property type="molecule type" value="Genomic_DNA"/>
</dbReference>
<name>A0A0M4SBS4_9BACT</name>
<dbReference type="Pfam" id="PF03923">
    <property type="entry name" value="Lipoprotein_16"/>
    <property type="match status" value="1"/>
</dbReference>
<sequence>MNKFKFLAIFGLFVLFLTGCAPSQSVVAFDPYKVAVSQQNSGFEAYISAVHDNRKNKSTIATITDGKGTVKEYVVLQNDLATYFSDSLKKELVARGTNVNGMGGVVVEIFINEFEANMSGYGTDNTKGNIKITLKIQKGDQSIVKNISNNQTKFELIRTGGAFKPFLTDIINDAVKRTAIAILNS</sequence>
<feature type="chain" id="PRO_5005801469" evidence="1">
    <location>
        <begin position="24"/>
        <end position="185"/>
    </location>
</feature>
<organism evidence="2 3">
    <name type="scientific">Campylobacter concisus</name>
    <dbReference type="NCBI Taxonomy" id="199"/>
    <lineage>
        <taxon>Bacteria</taxon>
        <taxon>Pseudomonadati</taxon>
        <taxon>Campylobacterota</taxon>
        <taxon>Epsilonproteobacteria</taxon>
        <taxon>Campylobacterales</taxon>
        <taxon>Campylobacteraceae</taxon>
        <taxon>Campylobacter</taxon>
    </lineage>
</organism>
<dbReference type="PATRIC" id="fig|199.248.peg.1111"/>
<dbReference type="Proteomes" id="UP000066049">
    <property type="component" value="Chromosome"/>
</dbReference>
<evidence type="ECO:0000313" key="2">
    <source>
        <dbReference type="EMBL" id="ALF47747.1"/>
    </source>
</evidence>
<accession>A0A0M4SBS4</accession>
<proteinExistence type="predicted"/>
<dbReference type="RefSeq" id="WP_054196732.1">
    <property type="nucleotide sequence ID" value="NZ_CABMKQ010000031.1"/>
</dbReference>
<dbReference type="AlphaFoldDB" id="A0A0M4SBS4"/>
<protein>
    <submittedName>
        <fullName evidence="2">Putative lipoprotein</fullName>
    </submittedName>
</protein>